<dbReference type="PANTHER" id="PTHR12358">
    <property type="entry name" value="SPHINGOSINE KINASE"/>
    <property type="match status" value="1"/>
</dbReference>
<gene>
    <name evidence="2" type="ORF">FD754_013783</name>
</gene>
<dbReference type="PANTHER" id="PTHR12358:SF25">
    <property type="entry name" value="CERAMIDE KINASE"/>
    <property type="match status" value="1"/>
</dbReference>
<organism evidence="2 3">
    <name type="scientific">Muntiacus muntjak</name>
    <name type="common">Barking deer</name>
    <name type="synonym">Indian muntjac</name>
    <dbReference type="NCBI Taxonomy" id="9888"/>
    <lineage>
        <taxon>Eukaryota</taxon>
        <taxon>Metazoa</taxon>
        <taxon>Chordata</taxon>
        <taxon>Craniata</taxon>
        <taxon>Vertebrata</taxon>
        <taxon>Euteleostomi</taxon>
        <taxon>Mammalia</taxon>
        <taxon>Eutheria</taxon>
        <taxon>Laurasiatheria</taxon>
        <taxon>Artiodactyla</taxon>
        <taxon>Ruminantia</taxon>
        <taxon>Pecora</taxon>
        <taxon>Cervidae</taxon>
        <taxon>Muntiacinae</taxon>
        <taxon>Muntiacus</taxon>
    </lineage>
</organism>
<reference evidence="2 3" key="1">
    <citation type="submission" date="2019-06" db="EMBL/GenBank/DDBJ databases">
        <title>Discovery of a novel chromosome fission-fusion reversal in muntjac.</title>
        <authorList>
            <person name="Mudd A.B."/>
            <person name="Bredeson J.V."/>
            <person name="Baum R."/>
            <person name="Hockemeyer D."/>
            <person name="Rokhsar D.S."/>
        </authorList>
    </citation>
    <scope>NUCLEOTIDE SEQUENCE [LARGE SCALE GENOMIC DNA]</scope>
    <source>
        <strain evidence="2">UTSW_UCB_Mm</strain>
        <tissue evidence="2">Fibroblast cell line</tissue>
    </source>
</reference>
<evidence type="ECO:0000259" key="1">
    <source>
        <dbReference type="PROSITE" id="PS50146"/>
    </source>
</evidence>
<dbReference type="EMBL" id="VCEA01000002">
    <property type="protein sequence ID" value="KAB0348926.1"/>
    <property type="molecule type" value="Genomic_DNA"/>
</dbReference>
<dbReference type="InterPro" id="IPR045363">
    <property type="entry name" value="CERK_C"/>
</dbReference>
<name>A0A5N3VLJ8_MUNMU</name>
<dbReference type="Gene3D" id="2.60.200.40">
    <property type="match status" value="1"/>
</dbReference>
<dbReference type="AlphaFoldDB" id="A0A5N3VLJ8"/>
<dbReference type="Gene3D" id="3.40.50.10330">
    <property type="entry name" value="Probable inorganic polyphosphate/atp-NAD kinase, domain 1"/>
    <property type="match status" value="1"/>
</dbReference>
<proteinExistence type="predicted"/>
<comment type="caution">
    <text evidence="2">The sequence shown here is derived from an EMBL/GenBank/DDBJ whole genome shotgun (WGS) entry which is preliminary data.</text>
</comment>
<evidence type="ECO:0000313" key="2">
    <source>
        <dbReference type="EMBL" id="KAB0348926.1"/>
    </source>
</evidence>
<sequence>MSLASSFRAPRWVTGCHRALPTAVCASSPEARADDWVSSRGCSVLSSPAHPGAPFSSCARVDACSVPVSEIITVEETDVNGKQYTSGKWQKMEKPYAFTVHRVRRARRHRWRWAQVTFWCPEERLYHLWLQTLRELLEALTSRPKHLLVFINPLGGKGQGKRIYEKKVAPLFTLASITTDIIVTERANHAKESLYELSIDKYDGPPSPAPFPPSLFHPPCSLPPSGSKLEGPAPAGVCVSAVPARWSAPADRPPLPRAQLCSVCRQSRQQLEEEQKRSLYGLDGTEEVEEWKVLCGQFLAINATNMSCACPRSPQGLSPAAHLGDGSSDLILIRKCSRFNFLRFLVRHTNQGDQFDFTFVEVYRVKKFQFVSKPAEDEDSSVLGRGKKRLGQLCSEHPSACCCRAASSAWNCDGEVLSSPAIEVRRCSGPRNPQPS</sequence>
<dbReference type="InterPro" id="IPR050187">
    <property type="entry name" value="Lipid_Phosphate_FormReg"/>
</dbReference>
<dbReference type="PROSITE" id="PS50146">
    <property type="entry name" value="DAGK"/>
    <property type="match status" value="1"/>
</dbReference>
<dbReference type="Proteomes" id="UP000326458">
    <property type="component" value="Unassembled WGS sequence"/>
</dbReference>
<dbReference type="GO" id="GO:0006672">
    <property type="term" value="P:ceramide metabolic process"/>
    <property type="evidence" value="ECO:0007669"/>
    <property type="project" value="TreeGrafter"/>
</dbReference>
<keyword evidence="3" id="KW-1185">Reference proteome</keyword>
<dbReference type="Pfam" id="PF00781">
    <property type="entry name" value="DAGK_cat"/>
    <property type="match status" value="1"/>
</dbReference>
<dbReference type="SUPFAM" id="SSF111331">
    <property type="entry name" value="NAD kinase/diacylglycerol kinase-like"/>
    <property type="match status" value="2"/>
</dbReference>
<dbReference type="InterPro" id="IPR001206">
    <property type="entry name" value="Diacylglycerol_kinase_cat_dom"/>
</dbReference>
<dbReference type="Pfam" id="PF25382">
    <property type="entry name" value="PH_CERK"/>
    <property type="match status" value="1"/>
</dbReference>
<dbReference type="GO" id="GO:0001729">
    <property type="term" value="F:ceramide kinase activity"/>
    <property type="evidence" value="ECO:0007669"/>
    <property type="project" value="TreeGrafter"/>
</dbReference>
<dbReference type="GO" id="GO:0016020">
    <property type="term" value="C:membrane"/>
    <property type="evidence" value="ECO:0007669"/>
    <property type="project" value="GOC"/>
</dbReference>
<protein>
    <recommendedName>
        <fullName evidence="1">DAGKc domain-containing protein</fullName>
    </recommendedName>
</protein>
<feature type="domain" description="DAGKc" evidence="1">
    <location>
        <begin position="142"/>
        <end position="204"/>
    </location>
</feature>
<dbReference type="InterPro" id="IPR016064">
    <property type="entry name" value="NAD/diacylglycerol_kinase_sf"/>
</dbReference>
<accession>A0A5N3VLJ8</accession>
<dbReference type="InterPro" id="IPR057465">
    <property type="entry name" value="CERK_PH"/>
</dbReference>
<dbReference type="InterPro" id="IPR017438">
    <property type="entry name" value="ATP-NAD_kinase_N"/>
</dbReference>
<evidence type="ECO:0000313" key="3">
    <source>
        <dbReference type="Proteomes" id="UP000326458"/>
    </source>
</evidence>
<dbReference type="Pfam" id="PF19280">
    <property type="entry name" value="CERK_C"/>
    <property type="match status" value="1"/>
</dbReference>